<dbReference type="HOGENOM" id="CLU_329023_0_0_1"/>
<dbReference type="Gene3D" id="3.80.10.10">
    <property type="entry name" value="Ribonuclease Inhibitor"/>
    <property type="match status" value="2"/>
</dbReference>
<evidence type="ECO:0000259" key="1">
    <source>
        <dbReference type="Pfam" id="PF12937"/>
    </source>
</evidence>
<dbReference type="InterPro" id="IPR032675">
    <property type="entry name" value="LRR_dom_sf"/>
</dbReference>
<dbReference type="Gene3D" id="1.20.1280.50">
    <property type="match status" value="1"/>
</dbReference>
<protein>
    <recommendedName>
        <fullName evidence="1">F-box domain-containing protein</fullName>
    </recommendedName>
</protein>
<evidence type="ECO:0000313" key="2">
    <source>
        <dbReference type="EMBL" id="KDQ26473.1"/>
    </source>
</evidence>
<organism evidence="2 3">
    <name type="scientific">Pleurotus ostreatus (strain PC15)</name>
    <name type="common">Oyster mushroom</name>
    <dbReference type="NCBI Taxonomy" id="1137138"/>
    <lineage>
        <taxon>Eukaryota</taxon>
        <taxon>Fungi</taxon>
        <taxon>Dikarya</taxon>
        <taxon>Basidiomycota</taxon>
        <taxon>Agaricomycotina</taxon>
        <taxon>Agaricomycetes</taxon>
        <taxon>Agaricomycetidae</taxon>
        <taxon>Agaricales</taxon>
        <taxon>Pleurotineae</taxon>
        <taxon>Pleurotaceae</taxon>
        <taxon>Pleurotus</taxon>
    </lineage>
</organism>
<dbReference type="InterPro" id="IPR001810">
    <property type="entry name" value="F-box_dom"/>
</dbReference>
<name>A0A067NEL4_PLEO1</name>
<dbReference type="EMBL" id="KL198009">
    <property type="protein sequence ID" value="KDQ26473.1"/>
    <property type="molecule type" value="Genomic_DNA"/>
</dbReference>
<reference evidence="3" key="1">
    <citation type="journal article" date="2014" name="Proc. Natl. Acad. Sci. U.S.A.">
        <title>Extensive sampling of basidiomycete genomes demonstrates inadequacy of the white-rot/brown-rot paradigm for wood decay fungi.</title>
        <authorList>
            <person name="Riley R."/>
            <person name="Salamov A.A."/>
            <person name="Brown D.W."/>
            <person name="Nagy L.G."/>
            <person name="Floudas D."/>
            <person name="Held B.W."/>
            <person name="Levasseur A."/>
            <person name="Lombard V."/>
            <person name="Morin E."/>
            <person name="Otillar R."/>
            <person name="Lindquist E.A."/>
            <person name="Sun H."/>
            <person name="LaButti K.M."/>
            <person name="Schmutz J."/>
            <person name="Jabbour D."/>
            <person name="Luo H."/>
            <person name="Baker S.E."/>
            <person name="Pisabarro A.G."/>
            <person name="Walton J.D."/>
            <person name="Blanchette R.A."/>
            <person name="Henrissat B."/>
            <person name="Martin F."/>
            <person name="Cullen D."/>
            <person name="Hibbett D.S."/>
            <person name="Grigoriev I.V."/>
        </authorList>
    </citation>
    <scope>NUCLEOTIDE SEQUENCE [LARGE SCALE GENOMIC DNA]</scope>
    <source>
        <strain evidence="3">PC15</strain>
    </source>
</reference>
<sequence length="873" mass="98530">MSDIGLVSKPLPLELISEIVAFLDDRDDIYGLFGKPPPPSLFPCSLVCRAWNIICRSHIFCRVIICDFDRHFSRLSFLHFTAPHLFKAIRFFHFGWNVDVDDSVTALPSWVSDCFKRFENLRVLSLWGGSTDMLKALDLNITPLVATPRLRKLYIQTWCFEDDASDLLDILLSTNPQLEELVLDNVFGASDVVDEDDVPDAPSAVRFEALRCLELQNVDHSLVRYSAFIECPNLKSLVAEWPEDWDLPPWCSTNFSDLEILVDTDCGLPNFGKAIRPSAFTIDIIGLGSILEVATWIKDCINRLPFPDLVRQLTVSADICRIDEQDFKAFYCEIADLFCFLQQIRDLGGLEGMSMSIKVPVGCVGDITTDMQVQARELVKLEEALGPLLKSGGLPVFYSSNSKSISNVGQFRKLLKLESKHVARQYRTRQRQYQGLYLKDSEAYRADISMEISHQDTSSFSKQLPTELILQIIAGFDRRGNSNTYSGSVTGVPPCLTACSLVCHAWNDMCRPYIFRIVEISAGTLIPRLSFLHFEAPHLCNYVLDFRLSLDTRADSEPFPAWLPDCFSRFRNLGALYLADIGSVNSSLAELSPLDMGITTLLATAPNLRKLHLEGWDLDRDVVSVLPTSSRLEDLSLNVISTSMTTVVSSPPRFDGLQILELDNIPYPLLKFKTFIECPNLRSLVAEWYDPVRWKVPPWVSTRFSELTLNVNVWSGCPDFGEVIQPSVLTINISGSESCSNFITWIKTCVASLPFPNLLHRVTINIKVTGVNERKCEELYRELEKLSVFFHKLCDLGVLQRIALKIELFAGRVNTINDSYDILDPSSEVKAQDLAKLKDLFSALLERDSLDFDVILEWCSTSGDLVFYTRVQN</sequence>
<dbReference type="VEuPathDB" id="FungiDB:PLEOSDRAFT_1105376"/>
<dbReference type="InParanoid" id="A0A067NEL4"/>
<dbReference type="CDD" id="cd09917">
    <property type="entry name" value="F-box_SF"/>
    <property type="match status" value="1"/>
</dbReference>
<feature type="domain" description="F-box" evidence="1">
    <location>
        <begin position="11"/>
        <end position="58"/>
    </location>
</feature>
<dbReference type="OrthoDB" id="2788229at2759"/>
<evidence type="ECO:0000313" key="3">
    <source>
        <dbReference type="Proteomes" id="UP000027073"/>
    </source>
</evidence>
<dbReference type="Proteomes" id="UP000027073">
    <property type="component" value="Unassembled WGS sequence"/>
</dbReference>
<proteinExistence type="predicted"/>
<dbReference type="SUPFAM" id="SSF52058">
    <property type="entry name" value="L domain-like"/>
    <property type="match status" value="1"/>
</dbReference>
<gene>
    <name evidence="2" type="ORF">PLEOSDRAFT_1105376</name>
</gene>
<dbReference type="PANTHER" id="PTHR38926:SF5">
    <property type="entry name" value="F-BOX AND LEUCINE-RICH REPEAT PROTEIN 6"/>
    <property type="match status" value="1"/>
</dbReference>
<accession>A0A067NEL4</accession>
<dbReference type="Pfam" id="PF12937">
    <property type="entry name" value="F-box-like"/>
    <property type="match status" value="1"/>
</dbReference>
<dbReference type="PANTHER" id="PTHR38926">
    <property type="entry name" value="F-BOX DOMAIN CONTAINING PROTEIN, EXPRESSED"/>
    <property type="match status" value="1"/>
</dbReference>
<dbReference type="AlphaFoldDB" id="A0A067NEL4"/>